<reference evidence="2 3" key="1">
    <citation type="submission" date="2016-10" db="EMBL/GenBank/DDBJ databases">
        <authorList>
            <person name="de Groot N.N."/>
        </authorList>
    </citation>
    <scope>NUCLEOTIDE SEQUENCE [LARGE SCALE GENOMIC DNA]</scope>
    <source>
        <strain evidence="2 3">DSM 22489</strain>
    </source>
</reference>
<proteinExistence type="predicted"/>
<gene>
    <name evidence="2" type="ORF">SAMN05421819_3355</name>
</gene>
<dbReference type="AlphaFoldDB" id="A0A1H6AXQ9"/>
<dbReference type="Pfam" id="PF16670">
    <property type="entry name" value="PI-PLC-C1"/>
    <property type="match status" value="1"/>
</dbReference>
<evidence type="ECO:0000256" key="1">
    <source>
        <dbReference type="SAM" id="MobiDB-lite"/>
    </source>
</evidence>
<evidence type="ECO:0000313" key="3">
    <source>
        <dbReference type="Proteomes" id="UP000236728"/>
    </source>
</evidence>
<evidence type="ECO:0000313" key="2">
    <source>
        <dbReference type="EMBL" id="SEG53423.1"/>
    </source>
</evidence>
<keyword evidence="3" id="KW-1185">Reference proteome</keyword>
<dbReference type="SUPFAM" id="SSF51695">
    <property type="entry name" value="PLC-like phosphodiesterases"/>
    <property type="match status" value="1"/>
</dbReference>
<dbReference type="InterPro" id="IPR032075">
    <property type="entry name" value="PI-PLC-C1"/>
</dbReference>
<feature type="region of interest" description="Disordered" evidence="1">
    <location>
        <begin position="372"/>
        <end position="393"/>
    </location>
</feature>
<dbReference type="OrthoDB" id="195526at2"/>
<dbReference type="Proteomes" id="UP000236728">
    <property type="component" value="Unassembled WGS sequence"/>
</dbReference>
<dbReference type="GO" id="GO:0008081">
    <property type="term" value="F:phosphoric diester hydrolase activity"/>
    <property type="evidence" value="ECO:0007669"/>
    <property type="project" value="InterPro"/>
</dbReference>
<accession>A0A1H6AXQ9</accession>
<dbReference type="RefSeq" id="WP_103934235.1">
    <property type="nucleotide sequence ID" value="NZ_FNVA01000006.1"/>
</dbReference>
<protein>
    <submittedName>
        <fullName evidence="2">Phosphoinositide phospholipase C, Ca2+-dependent</fullName>
    </submittedName>
</protein>
<dbReference type="CDD" id="cd08589">
    <property type="entry name" value="PI-PLCc_SaPLC1_like"/>
    <property type="match status" value="1"/>
</dbReference>
<dbReference type="Gene3D" id="3.20.20.190">
    <property type="entry name" value="Phosphatidylinositol (PI) phosphodiesterase"/>
    <property type="match status" value="1"/>
</dbReference>
<sequence length="393" mass="42616">MGTIAGLALAMGSVGVQAQSMASQDKVVHLNQIQVIGSHNSYDLGFAPSEEAWMKKVNPKGFEALDYAHKTLTHQLDGGVRQLEIDIVQDAKGGRFAHPKIVEITKQAGLPADPDFDPQHEMDKPGMKVIHIQDVSERSSCHLLTTCLTEVRAWSKAHPKHVPLFLLIETKHGAVKEIPGSVYAEDFTPAAFDALDAEIRSVFPADEIILPDAVRGSYPTLNAAIKAGHWPTLAESRGKVIFLMDQRPMESVYTEGHPSLKGRVLFTNAVPGEPDAAFTEENAGTKERIDGLVREGYLVRARADDSTVAARTNDTTRRDELLDSGAQMISTDYPLSEPSRWTGYSVGFSNGLPARCNLLNAPKGCNDLLLEPGTQSGGKPSPVHHLTAASENK</sequence>
<dbReference type="GO" id="GO:0006629">
    <property type="term" value="P:lipid metabolic process"/>
    <property type="evidence" value="ECO:0007669"/>
    <property type="project" value="InterPro"/>
</dbReference>
<dbReference type="InterPro" id="IPR017946">
    <property type="entry name" value="PLC-like_Pdiesterase_TIM-brl"/>
</dbReference>
<organism evidence="2 3">
    <name type="scientific">Bryocella elongata</name>
    <dbReference type="NCBI Taxonomy" id="863522"/>
    <lineage>
        <taxon>Bacteria</taxon>
        <taxon>Pseudomonadati</taxon>
        <taxon>Acidobacteriota</taxon>
        <taxon>Terriglobia</taxon>
        <taxon>Terriglobales</taxon>
        <taxon>Acidobacteriaceae</taxon>
        <taxon>Bryocella</taxon>
    </lineage>
</organism>
<dbReference type="EMBL" id="FNVA01000006">
    <property type="protein sequence ID" value="SEG53423.1"/>
    <property type="molecule type" value="Genomic_DNA"/>
</dbReference>
<name>A0A1H6AXQ9_9BACT</name>